<evidence type="ECO:0000313" key="6">
    <source>
        <dbReference type="EMBL" id="GAL31031.1"/>
    </source>
</evidence>
<evidence type="ECO:0000256" key="1">
    <source>
        <dbReference type="ARBA" id="ARBA00005028"/>
    </source>
</evidence>
<dbReference type="InterPro" id="IPR047215">
    <property type="entry name" value="Galactose_mutarotase-like"/>
</dbReference>
<reference evidence="7" key="1">
    <citation type="submission" date="2014-09" db="EMBL/GenBank/DDBJ databases">
        <title>Vibrio variabilis JCM 19239. (C206) whole genome shotgun sequence.</title>
        <authorList>
            <person name="Sawabe T."/>
            <person name="Meirelles P."/>
            <person name="Nakanishi M."/>
            <person name="Sayaka M."/>
            <person name="Hattori M."/>
            <person name="Ohkuma M."/>
        </authorList>
    </citation>
    <scope>NUCLEOTIDE SEQUENCE [LARGE SCALE GENOMIC DNA]</scope>
    <source>
        <strain evidence="7">JCM 19239</strain>
    </source>
</reference>
<keyword evidence="3 5" id="KW-0413">Isomerase</keyword>
<comment type="caution">
    <text evidence="6">The sequence shown here is derived from an EMBL/GenBank/DDBJ whole genome shotgun (WGS) entry which is preliminary data.</text>
</comment>
<protein>
    <recommendedName>
        <fullName evidence="5">Aldose 1-epimerase</fullName>
        <ecNumber evidence="5">5.1.3.3</ecNumber>
    </recommendedName>
</protein>
<dbReference type="CDD" id="cd09019">
    <property type="entry name" value="galactose_mutarotase_like"/>
    <property type="match status" value="1"/>
</dbReference>
<dbReference type="GO" id="GO:0004034">
    <property type="term" value="F:aldose 1-epimerase activity"/>
    <property type="evidence" value="ECO:0007669"/>
    <property type="project" value="UniProtKB-EC"/>
</dbReference>
<dbReference type="SUPFAM" id="SSF74650">
    <property type="entry name" value="Galactose mutarotase-like"/>
    <property type="match status" value="1"/>
</dbReference>
<name>A0ABQ0JQI6_9VIBR</name>
<dbReference type="Proteomes" id="UP000029223">
    <property type="component" value="Unassembled WGS sequence"/>
</dbReference>
<dbReference type="InterPro" id="IPR008183">
    <property type="entry name" value="Aldose_1/G6P_1-epimerase"/>
</dbReference>
<evidence type="ECO:0000313" key="7">
    <source>
        <dbReference type="Proteomes" id="UP000029223"/>
    </source>
</evidence>
<dbReference type="PANTHER" id="PTHR10091:SF0">
    <property type="entry name" value="GALACTOSE MUTAROTASE"/>
    <property type="match status" value="1"/>
</dbReference>
<dbReference type="PIRSF" id="PIRSF005096">
    <property type="entry name" value="GALM"/>
    <property type="match status" value="1"/>
</dbReference>
<dbReference type="InterPro" id="IPR014718">
    <property type="entry name" value="GH-type_carb-bd"/>
</dbReference>
<dbReference type="PANTHER" id="PTHR10091">
    <property type="entry name" value="ALDOSE-1-EPIMERASE"/>
    <property type="match status" value="1"/>
</dbReference>
<organism evidence="6 7">
    <name type="scientific">Vibrio variabilis</name>
    <dbReference type="NCBI Taxonomy" id="990271"/>
    <lineage>
        <taxon>Bacteria</taxon>
        <taxon>Pseudomonadati</taxon>
        <taxon>Pseudomonadota</taxon>
        <taxon>Gammaproteobacteria</taxon>
        <taxon>Vibrionales</taxon>
        <taxon>Vibrionaceae</taxon>
        <taxon>Vibrio</taxon>
    </lineage>
</organism>
<keyword evidence="4 5" id="KW-0119">Carbohydrate metabolism</keyword>
<dbReference type="EC" id="5.1.3.3" evidence="5"/>
<evidence type="ECO:0000256" key="5">
    <source>
        <dbReference type="PIRNR" id="PIRNR005096"/>
    </source>
</evidence>
<comment type="catalytic activity">
    <reaction evidence="5">
        <text>alpha-D-glucose = beta-D-glucose</text>
        <dbReference type="Rhea" id="RHEA:10264"/>
        <dbReference type="ChEBI" id="CHEBI:15903"/>
        <dbReference type="ChEBI" id="CHEBI:17925"/>
        <dbReference type="EC" id="5.1.3.3"/>
    </reaction>
</comment>
<gene>
    <name evidence="6" type="ORF">JCM19239_1614</name>
</gene>
<dbReference type="InterPro" id="IPR015443">
    <property type="entry name" value="Aldose_1-epimerase"/>
</dbReference>
<dbReference type="Pfam" id="PF01263">
    <property type="entry name" value="Aldose_epim"/>
    <property type="match status" value="1"/>
</dbReference>
<dbReference type="EMBL" id="BBMS01000126">
    <property type="protein sequence ID" value="GAL31031.1"/>
    <property type="molecule type" value="Genomic_DNA"/>
</dbReference>
<comment type="similarity">
    <text evidence="2 5">Belongs to the aldose epimerase family.</text>
</comment>
<accession>A0ABQ0JQI6</accession>
<evidence type="ECO:0000256" key="4">
    <source>
        <dbReference type="ARBA" id="ARBA00023277"/>
    </source>
</evidence>
<dbReference type="NCBIfam" id="NF008277">
    <property type="entry name" value="PRK11055.1"/>
    <property type="match status" value="1"/>
</dbReference>
<dbReference type="Gene3D" id="2.70.98.10">
    <property type="match status" value="1"/>
</dbReference>
<sequence length="347" mass="38457">MDHKTTLVEPSAWGDYSLYCLENSNGVRVEISDLGASIVSFKLKDRYHRERNIVLGYNRPEHYLAGQAYVGGVVGPWGNRIENGRYDHAGNPIQLCQNEGSNHLHGGDCELHKRRWDVTILAAQGVTLETQVNKGEGGYPANLRICVTYRLSDANELTVHYWVESDDDCPVNLTHHAYFNLSGGKHDVQGHIVAIDADEYWDTNAEQIPTQSRSVMGTAMDFLQPKRIALGFATEEAALVSAGGYDHCFILNGEGLRPVGWAFEQSGGIVLEVMSDRPAMQFYTGNHLSDHKDSFGKPFGTHMGFCFETQSYPNQVNMPDIADQVLVTPSRPFNSTTVFKASVEGQA</sequence>
<evidence type="ECO:0000256" key="2">
    <source>
        <dbReference type="ARBA" id="ARBA00006206"/>
    </source>
</evidence>
<proteinExistence type="inferred from homology"/>
<evidence type="ECO:0000256" key="3">
    <source>
        <dbReference type="ARBA" id="ARBA00023235"/>
    </source>
</evidence>
<comment type="pathway">
    <text evidence="1 5">Carbohydrate metabolism; hexose metabolism.</text>
</comment>
<dbReference type="InterPro" id="IPR011013">
    <property type="entry name" value="Gal_mutarotase_sf_dom"/>
</dbReference>
<keyword evidence="7" id="KW-1185">Reference proteome</keyword>